<dbReference type="EMBL" id="MGIL01000022">
    <property type="protein sequence ID" value="OGM87718.1"/>
    <property type="molecule type" value="Genomic_DNA"/>
</dbReference>
<dbReference type="Proteomes" id="UP000177596">
    <property type="component" value="Unassembled WGS sequence"/>
</dbReference>
<reference evidence="1 2" key="1">
    <citation type="journal article" date="2016" name="Nat. Commun.">
        <title>Thousands of microbial genomes shed light on interconnected biogeochemical processes in an aquifer system.</title>
        <authorList>
            <person name="Anantharaman K."/>
            <person name="Brown C.T."/>
            <person name="Hug L.A."/>
            <person name="Sharon I."/>
            <person name="Castelle C.J."/>
            <person name="Probst A.J."/>
            <person name="Thomas B.C."/>
            <person name="Singh A."/>
            <person name="Wilkins M.J."/>
            <person name="Karaoz U."/>
            <person name="Brodie E.L."/>
            <person name="Williams K.H."/>
            <person name="Hubbard S.S."/>
            <person name="Banfield J.F."/>
        </authorList>
    </citation>
    <scope>NUCLEOTIDE SEQUENCE [LARGE SCALE GENOMIC DNA]</scope>
</reference>
<evidence type="ECO:0000313" key="1">
    <source>
        <dbReference type="EMBL" id="OGM87718.1"/>
    </source>
</evidence>
<dbReference type="AlphaFoldDB" id="A0A1F8DIJ6"/>
<evidence type="ECO:0008006" key="3">
    <source>
        <dbReference type="Google" id="ProtNLM"/>
    </source>
</evidence>
<dbReference type="Gene3D" id="3.40.50.150">
    <property type="entry name" value="Vaccinia Virus protein VP39"/>
    <property type="match status" value="1"/>
</dbReference>
<accession>A0A1F8DIJ6</accession>
<protein>
    <recommendedName>
        <fullName evidence="3">Methyltransferase</fullName>
    </recommendedName>
</protein>
<dbReference type="SUPFAM" id="SSF53335">
    <property type="entry name" value="S-adenosyl-L-methionine-dependent methyltransferases"/>
    <property type="match status" value="1"/>
</dbReference>
<evidence type="ECO:0000313" key="2">
    <source>
        <dbReference type="Proteomes" id="UP000177596"/>
    </source>
</evidence>
<sequence>MKLIDAIKEQHGRPFTIPDCSRDELPECFKQMGYKTGAEVGVYKGAFTEKFCKAGLKMYAIDPWKAYQGAGRTQQEQARQDFLYGHTQRTLAPYKDCTIIRKTSMDALNDFGPGSLDFVYLDGDHRFPYVAQDIYEWSEKVKNGGVVSGHDYFCTDPRAKNVLCQVGAIVDAYVSAFGIENFYVFGRSKSLELEAKDDRYLSWMWIKPL</sequence>
<comment type="caution">
    <text evidence="1">The sequence shown here is derived from an EMBL/GenBank/DDBJ whole genome shotgun (WGS) entry which is preliminary data.</text>
</comment>
<dbReference type="InterPro" id="IPR029063">
    <property type="entry name" value="SAM-dependent_MTases_sf"/>
</dbReference>
<name>A0A1F8DIJ6_9BACT</name>
<dbReference type="Pfam" id="PF13578">
    <property type="entry name" value="Methyltransf_24"/>
    <property type="match status" value="1"/>
</dbReference>
<proteinExistence type="predicted"/>
<gene>
    <name evidence="1" type="ORF">A2573_00430</name>
</gene>
<organism evidence="1 2">
    <name type="scientific">Candidatus Woesebacteria bacterium RIFOXYD1_FULL_43_18</name>
    <dbReference type="NCBI Taxonomy" id="1802551"/>
    <lineage>
        <taxon>Bacteria</taxon>
        <taxon>Candidatus Woeseibacteriota</taxon>
    </lineage>
</organism>